<comment type="caution">
    <text evidence="4">The sequence shown here is derived from an EMBL/GenBank/DDBJ whole genome shotgun (WGS) entry which is preliminary data.</text>
</comment>
<organism evidence="4 5">
    <name type="scientific">Corynebacterium evansiae</name>
    <dbReference type="NCBI Taxonomy" id="2913499"/>
    <lineage>
        <taxon>Bacteria</taxon>
        <taxon>Bacillati</taxon>
        <taxon>Actinomycetota</taxon>
        <taxon>Actinomycetes</taxon>
        <taxon>Mycobacteriales</taxon>
        <taxon>Corynebacteriaceae</taxon>
        <taxon>Corynebacterium</taxon>
    </lineage>
</organism>
<dbReference type="RefSeq" id="WP_035003885.1">
    <property type="nucleotide sequence ID" value="NZ_JAKMUT010000002.1"/>
</dbReference>
<dbReference type="Pfam" id="PF10128">
    <property type="entry name" value="OpcA_G6PD_assem"/>
    <property type="match status" value="1"/>
</dbReference>
<dbReference type="InterPro" id="IPR004555">
    <property type="entry name" value="G6PDH_assembly_OpcA"/>
</dbReference>
<evidence type="ECO:0000259" key="3">
    <source>
        <dbReference type="Pfam" id="PF20171"/>
    </source>
</evidence>
<dbReference type="EMBL" id="JAKMUT010000002">
    <property type="protein sequence ID" value="MCZ9289078.1"/>
    <property type="molecule type" value="Genomic_DNA"/>
</dbReference>
<feature type="domain" description="Glucose-6-phosphate dehydrogenase assembly protein OpcA N-terminal" evidence="2">
    <location>
        <begin position="53"/>
        <end position="159"/>
    </location>
</feature>
<feature type="region of interest" description="Disordered" evidence="1">
    <location>
        <begin position="312"/>
        <end position="358"/>
    </location>
</feature>
<protein>
    <submittedName>
        <fullName evidence="4">Glucose-6-phosphate dehydrogenase assembly protein OpcA</fullName>
    </submittedName>
</protein>
<name>A0A9X3LM17_9CORY</name>
<keyword evidence="5" id="KW-1185">Reference proteome</keyword>
<evidence type="ECO:0000313" key="5">
    <source>
        <dbReference type="Proteomes" id="UP001146469"/>
    </source>
</evidence>
<dbReference type="AlphaFoldDB" id="A0A9X3LM17"/>
<dbReference type="Pfam" id="PF20171">
    <property type="entry name" value="OpcA_G6PD_C"/>
    <property type="match status" value="1"/>
</dbReference>
<sequence>MIIDLPNTKTKDIERRIRALREERGDVTSGRVLTLIVVTSEDDDLDRIISSTHDASREHPARVIVLVTHRSEESLLDAQLRIGGDAGASEIIIMHLHGELSANRSSVVTPLLLPDTPIVAWWPGTGPRNPASDPIGALATRRITDSLTDEDEDALYRRRMTYTRGDSDMVWSRITLWRGLLASALDQPPHHPIVSAEVWGPKHDPSVDIAAGWLAERLDVPLTRHVTVDGRYGEDAEGNRLISIEKAVLYRQVGAIEVEVVDANTVSLTVGDQKSMVTLGRRALADCLAEELRHLDPDYAFGHALRGLVRVNRPDRGPRTSQYRGVQTPGPQEDKLDRWTSRDARETYNTFDGQESLR</sequence>
<proteinExistence type="predicted"/>
<evidence type="ECO:0000256" key="1">
    <source>
        <dbReference type="SAM" id="MobiDB-lite"/>
    </source>
</evidence>
<accession>A0A9X3LM17</accession>
<dbReference type="InterPro" id="IPR046802">
    <property type="entry name" value="OpcA_G6PD_C"/>
</dbReference>
<feature type="compositionally biased region" description="Polar residues" evidence="1">
    <location>
        <begin position="347"/>
        <end position="358"/>
    </location>
</feature>
<dbReference type="Proteomes" id="UP001146469">
    <property type="component" value="Unassembled WGS sequence"/>
</dbReference>
<gene>
    <name evidence="4" type="ORF">L8V00_02475</name>
</gene>
<reference evidence="4" key="1">
    <citation type="submission" date="2022-02" db="EMBL/GenBank/DDBJ databases">
        <title>Corynebacterium sp. from urogenital microbiome.</title>
        <authorList>
            <person name="Cappelli E.A."/>
            <person name="Ribeiro T.G."/>
            <person name="Peixe L."/>
        </authorList>
    </citation>
    <scope>NUCLEOTIDE SEQUENCE</scope>
    <source>
        <strain evidence="4">C8Ua_174</strain>
    </source>
</reference>
<evidence type="ECO:0000259" key="2">
    <source>
        <dbReference type="Pfam" id="PF10128"/>
    </source>
</evidence>
<dbReference type="InterPro" id="IPR046801">
    <property type="entry name" value="OpcA_G6PD_N"/>
</dbReference>
<feature type="domain" description="Glucose-6-phosphate dehydrogenase assembly protein OpcA C-terminal" evidence="3">
    <location>
        <begin position="165"/>
        <end position="305"/>
    </location>
</feature>
<dbReference type="PANTHER" id="PTHR38658">
    <property type="entry name" value="OXPP CYCLE PROTEIN OPCA-RELATED"/>
    <property type="match status" value="1"/>
</dbReference>
<dbReference type="PANTHER" id="PTHR38658:SF1">
    <property type="entry name" value="OXPP CYCLE PROTEIN OPCA-RELATED"/>
    <property type="match status" value="1"/>
</dbReference>
<evidence type="ECO:0000313" key="4">
    <source>
        <dbReference type="EMBL" id="MCZ9289078.1"/>
    </source>
</evidence>
<feature type="compositionally biased region" description="Basic and acidic residues" evidence="1">
    <location>
        <begin position="332"/>
        <end position="346"/>
    </location>
</feature>